<accession>A0A1H7PSV9</accession>
<feature type="chain" id="PRO_5010343779" description="3-phosphoglycerate kinase" evidence="1">
    <location>
        <begin position="20"/>
        <end position="105"/>
    </location>
</feature>
<keyword evidence="1" id="KW-0732">Signal</keyword>
<dbReference type="AlphaFoldDB" id="A0A1H7PSV9"/>
<evidence type="ECO:0000313" key="2">
    <source>
        <dbReference type="EMBL" id="SEL38843.1"/>
    </source>
</evidence>
<proteinExistence type="predicted"/>
<sequence>MLKQIVAWGGLCCALPAWAFPIEVTPQFVGAPLQYEAQALARNMAVLHVRNDTSQAQRCSVRLSNGPEGDQWRRVQLAPGEKAAVSASFQREVVRLRIWLNCQPQ</sequence>
<dbReference type="EMBL" id="FOAS01000011">
    <property type="protein sequence ID" value="SEL38843.1"/>
    <property type="molecule type" value="Genomic_DNA"/>
</dbReference>
<keyword evidence="3" id="KW-1185">Reference proteome</keyword>
<feature type="signal peptide" evidence="1">
    <location>
        <begin position="1"/>
        <end position="19"/>
    </location>
</feature>
<dbReference type="STRING" id="1429083.GCA_001885685_02139"/>
<protein>
    <recommendedName>
        <fullName evidence="4">3-phosphoglycerate kinase</fullName>
    </recommendedName>
</protein>
<evidence type="ECO:0008006" key="4">
    <source>
        <dbReference type="Google" id="ProtNLM"/>
    </source>
</evidence>
<gene>
    <name evidence="2" type="ORF">SAMN05216214_111131</name>
</gene>
<evidence type="ECO:0000313" key="3">
    <source>
        <dbReference type="Proteomes" id="UP000185766"/>
    </source>
</evidence>
<evidence type="ECO:0000256" key="1">
    <source>
        <dbReference type="SAM" id="SignalP"/>
    </source>
</evidence>
<organism evidence="2 3">
    <name type="scientific">Atopomonas hussainii</name>
    <dbReference type="NCBI Taxonomy" id="1429083"/>
    <lineage>
        <taxon>Bacteria</taxon>
        <taxon>Pseudomonadati</taxon>
        <taxon>Pseudomonadota</taxon>
        <taxon>Gammaproteobacteria</taxon>
        <taxon>Pseudomonadales</taxon>
        <taxon>Pseudomonadaceae</taxon>
        <taxon>Atopomonas</taxon>
    </lineage>
</organism>
<dbReference type="RefSeq" id="WP_074868884.1">
    <property type="nucleotide sequence ID" value="NZ_FOAS01000011.1"/>
</dbReference>
<dbReference type="Proteomes" id="UP000185766">
    <property type="component" value="Unassembled WGS sequence"/>
</dbReference>
<reference evidence="2 3" key="1">
    <citation type="submission" date="2016-10" db="EMBL/GenBank/DDBJ databases">
        <authorList>
            <person name="de Groot N.N."/>
        </authorList>
    </citation>
    <scope>NUCLEOTIDE SEQUENCE [LARGE SCALE GENOMIC DNA]</scope>
    <source>
        <strain evidence="2 3">JCM 19513</strain>
    </source>
</reference>
<name>A0A1H7PSV9_9GAMM</name>